<feature type="compositionally biased region" description="Basic and acidic residues" evidence="1">
    <location>
        <begin position="99"/>
        <end position="116"/>
    </location>
</feature>
<gene>
    <name evidence="2" type="ORF">AGERDE_LOCUS11189</name>
</gene>
<dbReference type="EMBL" id="CAJVPL010004292">
    <property type="protein sequence ID" value="CAG8645789.1"/>
    <property type="molecule type" value="Genomic_DNA"/>
</dbReference>
<dbReference type="OrthoDB" id="2345088at2759"/>
<organism evidence="2 3">
    <name type="scientific">Ambispora gerdemannii</name>
    <dbReference type="NCBI Taxonomy" id="144530"/>
    <lineage>
        <taxon>Eukaryota</taxon>
        <taxon>Fungi</taxon>
        <taxon>Fungi incertae sedis</taxon>
        <taxon>Mucoromycota</taxon>
        <taxon>Glomeromycotina</taxon>
        <taxon>Glomeromycetes</taxon>
        <taxon>Archaeosporales</taxon>
        <taxon>Ambisporaceae</taxon>
        <taxon>Ambispora</taxon>
    </lineage>
</organism>
<reference evidence="2" key="1">
    <citation type="submission" date="2021-06" db="EMBL/GenBank/DDBJ databases">
        <authorList>
            <person name="Kallberg Y."/>
            <person name="Tangrot J."/>
            <person name="Rosling A."/>
        </authorList>
    </citation>
    <scope>NUCLEOTIDE SEQUENCE</scope>
    <source>
        <strain evidence="2">MT106</strain>
    </source>
</reference>
<accession>A0A9N9DR58</accession>
<feature type="region of interest" description="Disordered" evidence="1">
    <location>
        <begin position="99"/>
        <end position="126"/>
    </location>
</feature>
<evidence type="ECO:0000256" key="1">
    <source>
        <dbReference type="SAM" id="MobiDB-lite"/>
    </source>
</evidence>
<dbReference type="Proteomes" id="UP000789831">
    <property type="component" value="Unassembled WGS sequence"/>
</dbReference>
<feature type="non-terminal residue" evidence="2">
    <location>
        <position position="1"/>
    </location>
</feature>
<dbReference type="AlphaFoldDB" id="A0A9N9DR58"/>
<keyword evidence="3" id="KW-1185">Reference proteome</keyword>
<comment type="caution">
    <text evidence="2">The sequence shown here is derived from an EMBL/GenBank/DDBJ whole genome shotgun (WGS) entry which is preliminary data.</text>
</comment>
<evidence type="ECO:0000313" key="3">
    <source>
        <dbReference type="Proteomes" id="UP000789831"/>
    </source>
</evidence>
<sequence length="470" mass="54760">CVHLTSENRHEIFENCKIDLRSIISSKSTLKRAKDKASKMENSAQRTFHREEAKMNATKNLKNAMKIFVNEKESLYETKLEARTYSKFTRHIEDTDAEVGRSYKRSRQSEDYHEETGEATTDEDVNASESLLQKNDKKEDIQDDVIKGILGNIVEYSDVTKEIFSIYKKQYPNGDLIDLRLNSAFFKKKLPNSTAISYLTEMDTITESLVPKNVHDFLVHLFSKNLTAKEWHCEIDDLRSPEKNDPVMNAVVRVIRRTLPQFIKAFSLEDQNPLINITTIEGAHLNSFVHPCLDAFLWYIANIHYEYGEITSKKHVNNNRADGAGFMTDVNKYQLVYVEGSRPVTKDDKEITDIEKITKNIKNIFAKIVKETIKNRRRLPETLYVFGGQSFRLRIHLFYIDYCGTYRLNEVDNTNLPRKFSEMKDFIYFYECVLKWALLVRNVTESFDKAKTEQRPSRLSYANALLQLND</sequence>
<name>A0A9N9DR58_9GLOM</name>
<protein>
    <submittedName>
        <fullName evidence="2">10553_t:CDS:1</fullName>
    </submittedName>
</protein>
<evidence type="ECO:0000313" key="2">
    <source>
        <dbReference type="EMBL" id="CAG8645789.1"/>
    </source>
</evidence>
<proteinExistence type="predicted"/>